<organism evidence="10">
    <name type="scientific">uncultured Anaerotruncus sp</name>
    <dbReference type="NCBI Taxonomy" id="905011"/>
    <lineage>
        <taxon>Bacteria</taxon>
        <taxon>Bacillati</taxon>
        <taxon>Bacillota</taxon>
        <taxon>Clostridia</taxon>
        <taxon>Eubacteriales</taxon>
        <taxon>Oscillospiraceae</taxon>
        <taxon>Anaerotruncus</taxon>
        <taxon>environmental samples</taxon>
    </lineage>
</organism>
<feature type="transmembrane region" description="Helical" evidence="9">
    <location>
        <begin position="12"/>
        <end position="33"/>
    </location>
</feature>
<feature type="transmembrane region" description="Helical" evidence="9">
    <location>
        <begin position="108"/>
        <end position="129"/>
    </location>
</feature>
<name>A0A1C6K1M0_9FIRM</name>
<evidence type="ECO:0000256" key="9">
    <source>
        <dbReference type="SAM" id="Phobius"/>
    </source>
</evidence>
<comment type="function">
    <text evidence="8">Probably a riboflavin-binding protein that interacts with the energy-coupling factor (ECF) ABC-transporter complex.</text>
</comment>
<comment type="similarity">
    <text evidence="2 8">Belongs to the prokaryotic riboflavin transporter (P-RFT) (TC 2.A.87) family.</text>
</comment>
<dbReference type="PANTHER" id="PTHR38438">
    <property type="entry name" value="RIBOFLAVIN TRANSPORTER RIBU"/>
    <property type="match status" value="1"/>
</dbReference>
<dbReference type="InterPro" id="IPR025720">
    <property type="entry name" value="RibU"/>
</dbReference>
<keyword evidence="3 8" id="KW-0813">Transport</keyword>
<sequence>MQRNDRVRTLTYMALFAAISTLLMYIEMPLPFLPPFLKLDISGAPILLAAFLFGPWQAVGITLVKDLVHLLSTQTGGVGELADFLMLASFALLCGYLYRYVHNRKGALISLSVGTVILVAVGALSNWFLLIPFYSKIMPIEAIVGACQAINKNINSIAAYIWVGVVPFNLIKGVVISLLTFLLYKRLSGLVHRQPKAAPTRIDKSRQV</sequence>
<keyword evidence="5 9" id="KW-0812">Transmembrane</keyword>
<evidence type="ECO:0000256" key="8">
    <source>
        <dbReference type="PIRNR" id="PIRNR037778"/>
    </source>
</evidence>
<proteinExistence type="inferred from homology"/>
<dbReference type="Pfam" id="PF12822">
    <property type="entry name" value="ECF_trnsprt"/>
    <property type="match status" value="1"/>
</dbReference>
<feature type="transmembrane region" description="Helical" evidence="9">
    <location>
        <begin position="84"/>
        <end position="101"/>
    </location>
</feature>
<dbReference type="PANTHER" id="PTHR38438:SF1">
    <property type="entry name" value="RIBOFLAVIN TRANSPORTER RIBU"/>
    <property type="match status" value="1"/>
</dbReference>
<evidence type="ECO:0000313" key="10">
    <source>
        <dbReference type="EMBL" id="SCJ88232.1"/>
    </source>
</evidence>
<evidence type="ECO:0000256" key="6">
    <source>
        <dbReference type="ARBA" id="ARBA00022989"/>
    </source>
</evidence>
<evidence type="ECO:0000256" key="5">
    <source>
        <dbReference type="ARBA" id="ARBA00022692"/>
    </source>
</evidence>
<evidence type="ECO:0000256" key="7">
    <source>
        <dbReference type="ARBA" id="ARBA00023136"/>
    </source>
</evidence>
<evidence type="ECO:0000256" key="1">
    <source>
        <dbReference type="ARBA" id="ARBA00004651"/>
    </source>
</evidence>
<dbReference type="PIRSF" id="PIRSF037778">
    <property type="entry name" value="UCP037778_transp_RibU"/>
    <property type="match status" value="1"/>
</dbReference>
<dbReference type="GO" id="GO:0032217">
    <property type="term" value="F:riboflavin transmembrane transporter activity"/>
    <property type="evidence" value="ECO:0007669"/>
    <property type="project" value="UniProtKB-UniRule"/>
</dbReference>
<keyword evidence="6 9" id="KW-1133">Transmembrane helix</keyword>
<dbReference type="Gene3D" id="1.10.1760.20">
    <property type="match status" value="1"/>
</dbReference>
<accession>A0A1C6K1M0</accession>
<keyword evidence="7 8" id="KW-0472">Membrane</keyword>
<feature type="transmembrane region" description="Helical" evidence="9">
    <location>
        <begin position="45"/>
        <end position="64"/>
    </location>
</feature>
<protein>
    <recommendedName>
        <fullName evidence="8">Riboflavin transporter</fullName>
    </recommendedName>
</protein>
<dbReference type="GO" id="GO:0005886">
    <property type="term" value="C:plasma membrane"/>
    <property type="evidence" value="ECO:0007669"/>
    <property type="project" value="UniProtKB-SubCell"/>
</dbReference>
<evidence type="ECO:0000256" key="3">
    <source>
        <dbReference type="ARBA" id="ARBA00022448"/>
    </source>
</evidence>
<dbReference type="AlphaFoldDB" id="A0A1C6K1M0"/>
<keyword evidence="4 8" id="KW-1003">Cell membrane</keyword>
<evidence type="ECO:0000256" key="2">
    <source>
        <dbReference type="ARBA" id="ARBA00005540"/>
    </source>
</evidence>
<dbReference type="EMBL" id="FMHG01000002">
    <property type="protein sequence ID" value="SCJ88232.1"/>
    <property type="molecule type" value="Genomic_DNA"/>
</dbReference>
<feature type="transmembrane region" description="Helical" evidence="9">
    <location>
        <begin position="159"/>
        <end position="184"/>
    </location>
</feature>
<comment type="subcellular location">
    <subcellularLocation>
        <location evidence="1">Cell membrane</location>
        <topology evidence="1">Multi-pass membrane protein</topology>
    </subcellularLocation>
</comment>
<reference evidence="10" key="1">
    <citation type="submission" date="2015-09" db="EMBL/GenBank/DDBJ databases">
        <authorList>
            <consortium name="Pathogen Informatics"/>
        </authorList>
    </citation>
    <scope>NUCLEOTIDE SEQUENCE</scope>
    <source>
        <strain evidence="10">2789STDY5834896</strain>
    </source>
</reference>
<dbReference type="InterPro" id="IPR024529">
    <property type="entry name" value="ECF_trnsprt_substrate-spec"/>
</dbReference>
<gene>
    <name evidence="10" type="primary">ribU</name>
    <name evidence="10" type="ORF">SAMEA3545359_02546</name>
</gene>
<evidence type="ECO:0000256" key="4">
    <source>
        <dbReference type="ARBA" id="ARBA00022475"/>
    </source>
</evidence>